<gene>
    <name evidence="1" type="ORF">SAMN02745941_00870</name>
</gene>
<organism evidence="1 2">
    <name type="scientific">Clostridium intestinale DSM 6191</name>
    <dbReference type="NCBI Taxonomy" id="1121320"/>
    <lineage>
        <taxon>Bacteria</taxon>
        <taxon>Bacillati</taxon>
        <taxon>Bacillota</taxon>
        <taxon>Clostridia</taxon>
        <taxon>Eubacteriales</taxon>
        <taxon>Clostridiaceae</taxon>
        <taxon>Clostridium</taxon>
    </lineage>
</organism>
<protein>
    <submittedName>
        <fullName evidence="1">Uncharacterized protein</fullName>
    </submittedName>
</protein>
<dbReference type="AlphaFoldDB" id="A0A1M5W0L4"/>
<proteinExistence type="predicted"/>
<accession>A0A1M5W0L4</accession>
<sequence>MKKFIYSFLITLFIFVNLNFIVSNASPNTFKEGVYKLSDFNPAPENKYFIQNISNENIYVIVFNENQVGIQAFQLPPRSDKYNLAPLTPEYRLVIVGNGEVYLS</sequence>
<dbReference type="RefSeq" id="WP_073017090.1">
    <property type="nucleotide sequence ID" value="NZ_FQXU01000004.1"/>
</dbReference>
<reference evidence="1 2" key="1">
    <citation type="submission" date="2016-11" db="EMBL/GenBank/DDBJ databases">
        <authorList>
            <person name="Jaros S."/>
            <person name="Januszkiewicz K."/>
            <person name="Wedrychowicz H."/>
        </authorList>
    </citation>
    <scope>NUCLEOTIDE SEQUENCE [LARGE SCALE GENOMIC DNA]</scope>
    <source>
        <strain evidence="1 2">DSM 6191</strain>
    </source>
</reference>
<dbReference type="Proteomes" id="UP000184241">
    <property type="component" value="Unassembled WGS sequence"/>
</dbReference>
<dbReference type="EMBL" id="FQXU01000004">
    <property type="protein sequence ID" value="SHH80968.1"/>
    <property type="molecule type" value="Genomic_DNA"/>
</dbReference>
<evidence type="ECO:0000313" key="1">
    <source>
        <dbReference type="EMBL" id="SHH80968.1"/>
    </source>
</evidence>
<name>A0A1M5W0L4_9CLOT</name>
<evidence type="ECO:0000313" key="2">
    <source>
        <dbReference type="Proteomes" id="UP000184241"/>
    </source>
</evidence>